<comment type="caution">
    <text evidence="2">The sequence shown here is derived from an EMBL/GenBank/DDBJ whole genome shotgun (WGS) entry which is preliminary data.</text>
</comment>
<evidence type="ECO:0000313" key="2">
    <source>
        <dbReference type="EMBL" id="MCI96207.1"/>
    </source>
</evidence>
<feature type="compositionally biased region" description="Polar residues" evidence="1">
    <location>
        <begin position="1"/>
        <end position="12"/>
    </location>
</feature>
<dbReference type="EMBL" id="LXQA011408304">
    <property type="protein sequence ID" value="MCI96207.1"/>
    <property type="molecule type" value="Genomic_DNA"/>
</dbReference>
<dbReference type="AlphaFoldDB" id="A0A392W775"/>
<organism evidence="2 3">
    <name type="scientific">Trifolium medium</name>
    <dbReference type="NCBI Taxonomy" id="97028"/>
    <lineage>
        <taxon>Eukaryota</taxon>
        <taxon>Viridiplantae</taxon>
        <taxon>Streptophyta</taxon>
        <taxon>Embryophyta</taxon>
        <taxon>Tracheophyta</taxon>
        <taxon>Spermatophyta</taxon>
        <taxon>Magnoliopsida</taxon>
        <taxon>eudicotyledons</taxon>
        <taxon>Gunneridae</taxon>
        <taxon>Pentapetalae</taxon>
        <taxon>rosids</taxon>
        <taxon>fabids</taxon>
        <taxon>Fabales</taxon>
        <taxon>Fabaceae</taxon>
        <taxon>Papilionoideae</taxon>
        <taxon>50 kb inversion clade</taxon>
        <taxon>NPAAA clade</taxon>
        <taxon>Hologalegina</taxon>
        <taxon>IRL clade</taxon>
        <taxon>Trifolieae</taxon>
        <taxon>Trifolium</taxon>
    </lineage>
</organism>
<reference evidence="2 3" key="1">
    <citation type="journal article" date="2018" name="Front. Plant Sci.">
        <title>Red Clover (Trifolium pratense) and Zigzag Clover (T. medium) - A Picture of Genomic Similarities and Differences.</title>
        <authorList>
            <person name="Dluhosova J."/>
            <person name="Istvanek J."/>
            <person name="Nedelnik J."/>
            <person name="Repkova J."/>
        </authorList>
    </citation>
    <scope>NUCLEOTIDE SEQUENCE [LARGE SCALE GENOMIC DNA]</scope>
    <source>
        <strain evidence="3">cv. 10/8</strain>
        <tissue evidence="2">Leaf</tissue>
    </source>
</reference>
<feature type="non-terminal residue" evidence="2">
    <location>
        <position position="1"/>
    </location>
</feature>
<sequence length="50" mass="5220">DGSLSLPTSEPPTTVARKEATPSFEAIDGTSSCTTTQPPQQRLLSPSHPP</sequence>
<dbReference type="Proteomes" id="UP000265520">
    <property type="component" value="Unassembled WGS sequence"/>
</dbReference>
<accession>A0A392W775</accession>
<name>A0A392W775_9FABA</name>
<evidence type="ECO:0000256" key="1">
    <source>
        <dbReference type="SAM" id="MobiDB-lite"/>
    </source>
</evidence>
<protein>
    <submittedName>
        <fullName evidence="2">Uncharacterized protein</fullName>
    </submittedName>
</protein>
<proteinExistence type="predicted"/>
<keyword evidence="3" id="KW-1185">Reference proteome</keyword>
<evidence type="ECO:0000313" key="3">
    <source>
        <dbReference type="Proteomes" id="UP000265520"/>
    </source>
</evidence>
<feature type="region of interest" description="Disordered" evidence="1">
    <location>
        <begin position="1"/>
        <end position="50"/>
    </location>
</feature>